<reference evidence="1 2" key="1">
    <citation type="submission" date="2019-05" db="EMBL/GenBank/DDBJ databases">
        <title>The metagenome of a microbial culture collection derived from dairy environment covers the genomic content of the human microbiome.</title>
        <authorList>
            <person name="Roder T."/>
            <person name="Wuthrich D."/>
            <person name="Sattari Z."/>
            <person name="Von Ah U."/>
            <person name="Bar C."/>
            <person name="Ronchi F."/>
            <person name="Macpherson A.J."/>
            <person name="Ganal-Vonarburg S.C."/>
            <person name="Bruggmann R."/>
            <person name="Vergeres G."/>
        </authorList>
    </citation>
    <scope>NUCLEOTIDE SEQUENCE [LARGE SCALE GENOMIC DNA]</scope>
    <source>
        <strain evidence="1 2">FAM 24227</strain>
    </source>
</reference>
<dbReference type="RefSeq" id="WP_138403422.1">
    <property type="nucleotide sequence ID" value="NZ_VBSP01000001.1"/>
</dbReference>
<name>A0A5R9EH32_9LACT</name>
<proteinExistence type="predicted"/>
<protein>
    <submittedName>
        <fullName evidence="1">Uncharacterized protein</fullName>
    </submittedName>
</protein>
<dbReference type="EMBL" id="VBSP01000001">
    <property type="protein sequence ID" value="TLQ49500.1"/>
    <property type="molecule type" value="Genomic_DNA"/>
</dbReference>
<evidence type="ECO:0000313" key="1">
    <source>
        <dbReference type="EMBL" id="TLQ49500.1"/>
    </source>
</evidence>
<dbReference type="AlphaFoldDB" id="A0A5R9EH32"/>
<gene>
    <name evidence="1" type="ORF">FEZ33_00495</name>
</gene>
<organism evidence="1 2">
    <name type="scientific">Ruoffia tabacinasalis</name>
    <dbReference type="NCBI Taxonomy" id="87458"/>
    <lineage>
        <taxon>Bacteria</taxon>
        <taxon>Bacillati</taxon>
        <taxon>Bacillota</taxon>
        <taxon>Bacilli</taxon>
        <taxon>Lactobacillales</taxon>
        <taxon>Aerococcaceae</taxon>
        <taxon>Ruoffia</taxon>
    </lineage>
</organism>
<sequence length="91" mass="10500">MKENENGVDQVGNILLRNLSDQNKNNLIHLQLKSEFTSLNSYLIFVLESHIEERITKNINSEFIEHEKDLIAAVKENTKAVTTLLTQLYND</sequence>
<evidence type="ECO:0000313" key="2">
    <source>
        <dbReference type="Proteomes" id="UP000306420"/>
    </source>
</evidence>
<dbReference type="Proteomes" id="UP000306420">
    <property type="component" value="Unassembled WGS sequence"/>
</dbReference>
<comment type="caution">
    <text evidence="1">The sequence shown here is derived from an EMBL/GenBank/DDBJ whole genome shotgun (WGS) entry which is preliminary data.</text>
</comment>
<accession>A0A5R9EH32</accession>